<dbReference type="PANTHER" id="PTHR40465:SF1">
    <property type="entry name" value="DUF6534 DOMAIN-CONTAINING PROTEIN"/>
    <property type="match status" value="1"/>
</dbReference>
<gene>
    <name evidence="2" type="ORF">FB45DRAFT_1113950</name>
</gene>
<feature type="transmembrane region" description="Helical" evidence="1">
    <location>
        <begin position="34"/>
        <end position="51"/>
    </location>
</feature>
<protein>
    <submittedName>
        <fullName evidence="2">Uncharacterized protein</fullName>
    </submittedName>
</protein>
<name>A0AAD7CAB6_9AGAR</name>
<dbReference type="AlphaFoldDB" id="A0AAD7CAB6"/>
<proteinExistence type="predicted"/>
<evidence type="ECO:0000256" key="1">
    <source>
        <dbReference type="SAM" id="Phobius"/>
    </source>
</evidence>
<dbReference type="PANTHER" id="PTHR40465">
    <property type="entry name" value="CHROMOSOME 1, WHOLE GENOME SHOTGUN SEQUENCE"/>
    <property type="match status" value="1"/>
</dbReference>
<feature type="transmembrane region" description="Helical" evidence="1">
    <location>
        <begin position="63"/>
        <end position="84"/>
    </location>
</feature>
<dbReference type="Proteomes" id="UP001221142">
    <property type="component" value="Unassembled WGS sequence"/>
</dbReference>
<organism evidence="2 3">
    <name type="scientific">Roridomyces roridus</name>
    <dbReference type="NCBI Taxonomy" id="1738132"/>
    <lineage>
        <taxon>Eukaryota</taxon>
        <taxon>Fungi</taxon>
        <taxon>Dikarya</taxon>
        <taxon>Basidiomycota</taxon>
        <taxon>Agaricomycotina</taxon>
        <taxon>Agaricomycetes</taxon>
        <taxon>Agaricomycetidae</taxon>
        <taxon>Agaricales</taxon>
        <taxon>Marasmiineae</taxon>
        <taxon>Mycenaceae</taxon>
        <taxon>Roridomyces</taxon>
    </lineage>
</organism>
<accession>A0AAD7CAB6</accession>
<dbReference type="EMBL" id="JARKIF010000003">
    <property type="protein sequence ID" value="KAJ7643732.1"/>
    <property type="molecule type" value="Genomic_DNA"/>
</dbReference>
<sequence>MLIYPVSLGVITSLYAATSSEAALEMDGEIIDEILSLPLLGALTVQLYFYLQAFPKDRSFVKGLVCAICCVILFDEIVDLDSYFDTFGPGFADISSLLKIRLTWIVGPLAAGLLGLASQTFYAHRIYILSGNRVLSSLVLVISLTSTTACVTLSVWISQVYSRCEVAEPPSLEK</sequence>
<reference evidence="2" key="1">
    <citation type="submission" date="2023-03" db="EMBL/GenBank/DDBJ databases">
        <title>Massive genome expansion in bonnet fungi (Mycena s.s.) driven by repeated elements and novel gene families across ecological guilds.</title>
        <authorList>
            <consortium name="Lawrence Berkeley National Laboratory"/>
            <person name="Harder C.B."/>
            <person name="Miyauchi S."/>
            <person name="Viragh M."/>
            <person name="Kuo A."/>
            <person name="Thoen E."/>
            <person name="Andreopoulos B."/>
            <person name="Lu D."/>
            <person name="Skrede I."/>
            <person name="Drula E."/>
            <person name="Henrissat B."/>
            <person name="Morin E."/>
            <person name="Kohler A."/>
            <person name="Barry K."/>
            <person name="LaButti K."/>
            <person name="Morin E."/>
            <person name="Salamov A."/>
            <person name="Lipzen A."/>
            <person name="Mereny Z."/>
            <person name="Hegedus B."/>
            <person name="Baldrian P."/>
            <person name="Stursova M."/>
            <person name="Weitz H."/>
            <person name="Taylor A."/>
            <person name="Grigoriev I.V."/>
            <person name="Nagy L.G."/>
            <person name="Martin F."/>
            <person name="Kauserud H."/>
        </authorList>
    </citation>
    <scope>NUCLEOTIDE SEQUENCE</scope>
    <source>
        <strain evidence="2">9284</strain>
    </source>
</reference>
<keyword evidence="1" id="KW-0472">Membrane</keyword>
<keyword evidence="1" id="KW-0812">Transmembrane</keyword>
<comment type="caution">
    <text evidence="2">The sequence shown here is derived from an EMBL/GenBank/DDBJ whole genome shotgun (WGS) entry which is preliminary data.</text>
</comment>
<evidence type="ECO:0000313" key="3">
    <source>
        <dbReference type="Proteomes" id="UP001221142"/>
    </source>
</evidence>
<feature type="transmembrane region" description="Helical" evidence="1">
    <location>
        <begin position="104"/>
        <end position="122"/>
    </location>
</feature>
<keyword evidence="1" id="KW-1133">Transmembrane helix</keyword>
<keyword evidence="3" id="KW-1185">Reference proteome</keyword>
<feature type="transmembrane region" description="Helical" evidence="1">
    <location>
        <begin position="134"/>
        <end position="157"/>
    </location>
</feature>
<evidence type="ECO:0000313" key="2">
    <source>
        <dbReference type="EMBL" id="KAJ7643732.1"/>
    </source>
</evidence>